<keyword evidence="4" id="KW-0234">DNA repair</keyword>
<feature type="transmembrane region" description="Helical" evidence="7">
    <location>
        <begin position="75"/>
        <end position="92"/>
    </location>
</feature>
<evidence type="ECO:0000256" key="5">
    <source>
        <dbReference type="ARBA" id="ARBA00023242"/>
    </source>
</evidence>
<dbReference type="PANTHER" id="PTHR13763:SF0">
    <property type="entry name" value="BREAST CANCER TYPE 1 SUSCEPTIBILITY PROTEIN"/>
    <property type="match status" value="1"/>
</dbReference>
<sequence>MQMRLLSFKQQIIEKFKSSSEVFYNYLTLRYLNSQMEEEFYQEESRARIRQVGVVMIYQVLMNIIYIIGDFQYLFLGNIFFCIILFAICFYFRKIHKYIYTMAFIYISYAHTKFLVSDNISKYTLFSNGQIFVLYYTVSPSDFIVQMLAIIFGQVWVTYKLADEWLDAVRQTLWTLTFMLFIRVQYIEKKTSYFMQQKQFKVDQIIKNNIFQQILITSFDSRTNLMNVYEKNEQMDQILDGQKNQINLKKCLETFEIIKASKDAEVKGNLYKYLQKKHFIMQNKSKDRFKKKEFNIQSQLNIPLQKTKNTSFSALNSQKNLKVESKRETVTQKNMNEQLEHEFLYLMHNEQTYKARIQEVYLDQPLLMIIFENQEIVKNNTKLKKQLEVSNSVLLNFFQEVNSKCNTLRSLIFNNDIFNSKFLFQLLQNNIYSIQQYLRKRGNNAQQKVNSNSASLSQINNLENPISAPLQMQNLKKQILKFECCSDTQNVHMSVDISNLFKNNFHHNLKKQNKCNGINGQAHQAQRDKQKKRHSSFDQNSSSFQDDVKLNCDGKHSFTQQAHSNSDEMFSISKLEMLEEQNQIDYIDRVKIDDNYNFQNIQKNSMSQLKSVQQIQNELKLQLQIQNASQKQQQQINNNNLNKIQQFQNKSFNTQKIDQNKILNTNENKIQFDSFNQNNIKNNFNNINNNASVMATNITQNNTFILNVSNNIFINQSSMDNNKNNLNDEQFNMKSIEGKNGQQIDNIASKFNSNFPSSVNFSNVQLNNQPVSQNLEQNQVKATDNNLNFKSSMHKIRSNNRHLTQDLFRGNIRLFNFQEILEEIKIFQSQINIKYDQEVAHSKFQSDKDMIIYVLRSFLSSILVINNYRRNQINQLKLNLQNSLNSPNFNQINQVIQLNTQKPTLDQNNSNDKTYEAPLQNGQQLTESCYSYNLQNLFLEEPVKQTNIRLFFEDKSNNQIIQNPQNKIPQSQQTENKNIQKLVSSKLSQKIFFQINKERQSSEKKLSNFSNQNSQNNTLSDLKKQNSQMQLKEQKNLTDQQKSKTDLRQDQLASKKIQIIDQNMQQRTKKQQQAGEIIQGIDIPFDLYESELEFKIEQSKYCKSINVIINNVSKHELLSCLNLNTNKEVNQTEYEIIKLIIQKIGPYPLFYESRRISFSFLLDLADIIEGQSIFNLHNQDNLTQ</sequence>
<dbReference type="KEGG" id="tet:TTHERM_00058270"/>
<feature type="region of interest" description="Disordered" evidence="6">
    <location>
        <begin position="513"/>
        <end position="548"/>
    </location>
</feature>
<gene>
    <name evidence="8" type="ORF">TTHERM_00058270</name>
</gene>
<keyword evidence="7" id="KW-0472">Membrane</keyword>
<evidence type="ECO:0000256" key="4">
    <source>
        <dbReference type="ARBA" id="ARBA00023204"/>
    </source>
</evidence>
<evidence type="ECO:0000313" key="8">
    <source>
        <dbReference type="EMBL" id="EAR87315.2"/>
    </source>
</evidence>
<dbReference type="RefSeq" id="XP_001007560.2">
    <property type="nucleotide sequence ID" value="XM_001007560.2"/>
</dbReference>
<feature type="transmembrane region" description="Helical" evidence="7">
    <location>
        <begin position="52"/>
        <end position="69"/>
    </location>
</feature>
<feature type="compositionally biased region" description="Basic and acidic residues" evidence="6">
    <location>
        <begin position="1032"/>
        <end position="1049"/>
    </location>
</feature>
<name>I7MDC3_TETTS</name>
<keyword evidence="9" id="KW-1185">Reference proteome</keyword>
<dbReference type="EMBL" id="GG662853">
    <property type="protein sequence ID" value="EAR87315.2"/>
    <property type="molecule type" value="Genomic_DNA"/>
</dbReference>
<proteinExistence type="predicted"/>
<dbReference type="GO" id="GO:0000724">
    <property type="term" value="P:double-strand break repair via homologous recombination"/>
    <property type="evidence" value="ECO:0007669"/>
    <property type="project" value="TreeGrafter"/>
</dbReference>
<keyword evidence="3" id="KW-0227">DNA damage</keyword>
<dbReference type="GO" id="GO:0004842">
    <property type="term" value="F:ubiquitin-protein transferase activity"/>
    <property type="evidence" value="ECO:0007669"/>
    <property type="project" value="TreeGrafter"/>
</dbReference>
<dbReference type="GO" id="GO:0005634">
    <property type="term" value="C:nucleus"/>
    <property type="evidence" value="ECO:0007669"/>
    <property type="project" value="UniProtKB-SubCell"/>
</dbReference>
<evidence type="ECO:0000256" key="7">
    <source>
        <dbReference type="SAM" id="Phobius"/>
    </source>
</evidence>
<dbReference type="InParanoid" id="I7MDC3"/>
<feature type="compositionally biased region" description="Polar residues" evidence="6">
    <location>
        <begin position="514"/>
        <end position="524"/>
    </location>
</feature>
<dbReference type="InterPro" id="IPR031099">
    <property type="entry name" value="BRCA1-associated"/>
</dbReference>
<dbReference type="GeneID" id="7835100"/>
<comment type="subcellular location">
    <subcellularLocation>
        <location evidence="1">Nucleus</location>
    </subcellularLocation>
</comment>
<keyword evidence="7" id="KW-1133">Transmembrane helix</keyword>
<accession>I7MDC3</accession>
<dbReference type="PANTHER" id="PTHR13763">
    <property type="entry name" value="BREAST CANCER TYPE 1 SUSCEPTIBILITY PROTEIN BRCA1"/>
    <property type="match status" value="1"/>
</dbReference>
<reference evidence="9" key="1">
    <citation type="journal article" date="2006" name="PLoS Biol.">
        <title>Macronuclear genome sequence of the ciliate Tetrahymena thermophila, a model eukaryote.</title>
        <authorList>
            <person name="Eisen J.A."/>
            <person name="Coyne R.S."/>
            <person name="Wu M."/>
            <person name="Wu D."/>
            <person name="Thiagarajan M."/>
            <person name="Wortman J.R."/>
            <person name="Badger J.H."/>
            <person name="Ren Q."/>
            <person name="Amedeo P."/>
            <person name="Jones K.M."/>
            <person name="Tallon L.J."/>
            <person name="Delcher A.L."/>
            <person name="Salzberg S.L."/>
            <person name="Silva J.C."/>
            <person name="Haas B.J."/>
            <person name="Majoros W.H."/>
            <person name="Farzad M."/>
            <person name="Carlton J.M."/>
            <person name="Smith R.K. Jr."/>
            <person name="Garg J."/>
            <person name="Pearlman R.E."/>
            <person name="Karrer K.M."/>
            <person name="Sun L."/>
            <person name="Manning G."/>
            <person name="Elde N.C."/>
            <person name="Turkewitz A.P."/>
            <person name="Asai D.J."/>
            <person name="Wilkes D.E."/>
            <person name="Wang Y."/>
            <person name="Cai H."/>
            <person name="Collins K."/>
            <person name="Stewart B.A."/>
            <person name="Lee S.R."/>
            <person name="Wilamowska K."/>
            <person name="Weinberg Z."/>
            <person name="Ruzzo W.L."/>
            <person name="Wloga D."/>
            <person name="Gaertig J."/>
            <person name="Frankel J."/>
            <person name="Tsao C.-C."/>
            <person name="Gorovsky M.A."/>
            <person name="Keeling P.J."/>
            <person name="Waller R.F."/>
            <person name="Patron N.J."/>
            <person name="Cherry J.M."/>
            <person name="Stover N.A."/>
            <person name="Krieger C.J."/>
            <person name="del Toro C."/>
            <person name="Ryder H.F."/>
            <person name="Williamson S.C."/>
            <person name="Barbeau R.A."/>
            <person name="Hamilton E.P."/>
            <person name="Orias E."/>
        </authorList>
    </citation>
    <scope>NUCLEOTIDE SEQUENCE [LARGE SCALE GENOMIC DNA]</scope>
    <source>
        <strain evidence="9">SB210</strain>
    </source>
</reference>
<keyword evidence="5" id="KW-0539">Nucleus</keyword>
<keyword evidence="7 8" id="KW-0812">Transmembrane</keyword>
<evidence type="ECO:0000313" key="9">
    <source>
        <dbReference type="Proteomes" id="UP000009168"/>
    </source>
</evidence>
<evidence type="ECO:0000256" key="6">
    <source>
        <dbReference type="SAM" id="MobiDB-lite"/>
    </source>
</evidence>
<keyword evidence="2" id="KW-0677">Repeat</keyword>
<feature type="region of interest" description="Disordered" evidence="6">
    <location>
        <begin position="1002"/>
        <end position="1050"/>
    </location>
</feature>
<dbReference type="AlphaFoldDB" id="I7MDC3"/>
<dbReference type="Proteomes" id="UP000009168">
    <property type="component" value="Unassembled WGS sequence"/>
</dbReference>
<evidence type="ECO:0000256" key="2">
    <source>
        <dbReference type="ARBA" id="ARBA00022737"/>
    </source>
</evidence>
<feature type="compositionally biased region" description="Low complexity" evidence="6">
    <location>
        <begin position="1007"/>
        <end position="1017"/>
    </location>
</feature>
<evidence type="ECO:0000256" key="1">
    <source>
        <dbReference type="ARBA" id="ARBA00004123"/>
    </source>
</evidence>
<organism evidence="8 9">
    <name type="scientific">Tetrahymena thermophila (strain SB210)</name>
    <dbReference type="NCBI Taxonomy" id="312017"/>
    <lineage>
        <taxon>Eukaryota</taxon>
        <taxon>Sar</taxon>
        <taxon>Alveolata</taxon>
        <taxon>Ciliophora</taxon>
        <taxon>Intramacronucleata</taxon>
        <taxon>Oligohymenophorea</taxon>
        <taxon>Hymenostomatida</taxon>
        <taxon>Tetrahymenina</taxon>
        <taxon>Tetrahymenidae</taxon>
        <taxon>Tetrahymena</taxon>
    </lineage>
</organism>
<dbReference type="GO" id="GO:0045944">
    <property type="term" value="P:positive regulation of transcription by RNA polymerase II"/>
    <property type="evidence" value="ECO:0007669"/>
    <property type="project" value="TreeGrafter"/>
</dbReference>
<protein>
    <submittedName>
        <fullName evidence="8">Transmembrane protein, putative</fullName>
    </submittedName>
</protein>
<feature type="transmembrane region" description="Helical" evidence="7">
    <location>
        <begin position="132"/>
        <end position="156"/>
    </location>
</feature>
<evidence type="ECO:0000256" key="3">
    <source>
        <dbReference type="ARBA" id="ARBA00022763"/>
    </source>
</evidence>